<dbReference type="EMBL" id="CAACVS010000095">
    <property type="protein sequence ID" value="VEU36606.1"/>
    <property type="molecule type" value="Genomic_DNA"/>
</dbReference>
<feature type="compositionally biased region" description="Polar residues" evidence="1">
    <location>
        <begin position="1"/>
        <end position="13"/>
    </location>
</feature>
<evidence type="ECO:0000313" key="2">
    <source>
        <dbReference type="EMBL" id="VEU36606.1"/>
    </source>
</evidence>
<proteinExistence type="predicted"/>
<protein>
    <submittedName>
        <fullName evidence="2">Uncharacterized protein</fullName>
    </submittedName>
</protein>
<evidence type="ECO:0000313" key="3">
    <source>
        <dbReference type="Proteomes" id="UP000291116"/>
    </source>
</evidence>
<feature type="compositionally biased region" description="Basic and acidic residues" evidence="1">
    <location>
        <begin position="97"/>
        <end position="110"/>
    </location>
</feature>
<dbReference type="Proteomes" id="UP000291116">
    <property type="component" value="Unassembled WGS sequence"/>
</dbReference>
<feature type="region of interest" description="Disordered" evidence="1">
    <location>
        <begin position="1"/>
        <end position="146"/>
    </location>
</feature>
<reference evidence="2 3" key="1">
    <citation type="submission" date="2019-01" db="EMBL/GenBank/DDBJ databases">
        <authorList>
            <person name="Ferrante I. M."/>
        </authorList>
    </citation>
    <scope>NUCLEOTIDE SEQUENCE [LARGE SCALE GENOMIC DNA]</scope>
    <source>
        <strain evidence="2 3">B856</strain>
    </source>
</reference>
<gene>
    <name evidence="2" type="ORF">PSNMU_V1.4_AUG-EV-PASAV3_0033690</name>
</gene>
<organism evidence="2 3">
    <name type="scientific">Pseudo-nitzschia multistriata</name>
    <dbReference type="NCBI Taxonomy" id="183589"/>
    <lineage>
        <taxon>Eukaryota</taxon>
        <taxon>Sar</taxon>
        <taxon>Stramenopiles</taxon>
        <taxon>Ochrophyta</taxon>
        <taxon>Bacillariophyta</taxon>
        <taxon>Bacillariophyceae</taxon>
        <taxon>Bacillariophycidae</taxon>
        <taxon>Bacillariales</taxon>
        <taxon>Bacillariaceae</taxon>
        <taxon>Pseudo-nitzschia</taxon>
    </lineage>
</organism>
<evidence type="ECO:0000256" key="1">
    <source>
        <dbReference type="SAM" id="MobiDB-lite"/>
    </source>
</evidence>
<keyword evidence="3" id="KW-1185">Reference proteome</keyword>
<dbReference type="AlphaFoldDB" id="A0A448Z3F9"/>
<sequence>MSATNDQTASPTDAGTPAAPRRSESPTGIAKDPTAGDAGEAVPPQGCSGKTVGTSPRAPMPLADAETKNGKKRPLASVGAAESPRKKTTEDLAIGTKADRQARAVGRDPFQRNLPIPFLVKTHATRNDDSKSNTVPSGRKKKKKRYSSILSGMIQSKKKETNIMIEREALRKHLGGGDYAKVDKI</sequence>
<name>A0A448Z3F9_9STRA</name>
<accession>A0A448Z3F9</accession>